<dbReference type="GO" id="GO:0004601">
    <property type="term" value="F:peroxidase activity"/>
    <property type="evidence" value="ECO:0007669"/>
    <property type="project" value="UniProtKB-KW"/>
</dbReference>
<feature type="region of interest" description="Disordered" evidence="9">
    <location>
        <begin position="127"/>
        <end position="148"/>
    </location>
</feature>
<evidence type="ECO:0000256" key="2">
    <source>
        <dbReference type="ARBA" id="ARBA00022559"/>
    </source>
</evidence>
<dbReference type="SUPFAM" id="SSF54909">
    <property type="entry name" value="Dimeric alpha+beta barrel"/>
    <property type="match status" value="1"/>
</dbReference>
<sequence length="519" mass="58835">MNKKSEVNIENIQGSIWPRLPKYYETFLFFKIEDTDEFKTHLRSFADKITTGAQCKAYFEETNDLPQVTPGKPRTDTPPELRKPFEAVNVSFSYKGIEKLVEQRRDDKLDDELHIRGMYKDMVFEGPDEPGSLADEYKPPPDARADNDDWRVDGLFIVTAQTKDKLEEKIKELETSFNVDAASPSVTIPFRKEGNLRNADGKAEKAKGGTVSLHGKEHFGFEDEISQPRIKGLDPAPRPGEQRSIPPGLIFTGLEGEKAKQPGWATEGSFLVFREIVEKVPEFNEYVRKQSEGIPSFNDGTGEKLAAYLMGRWKNGSPVELDPEGNKPECVFANNFDFKKGHTLRKNTKCPFAAHIRKMRPRADLYVRNDDDSDDMDAEEVSANYNVTNTNVILRRSITFGPEVDGVEEALVTKKKRGIYFLCYQSDIRNGFNMLIARWASNRTFAPNTGIEGGPGVDPIISQRNRQDHPEGYVKIYDKPNDESPYKISLGTVDWTDQRGGEYFFTPSIDALKNKLSEE</sequence>
<keyword evidence="3" id="KW-0349">Heme</keyword>
<dbReference type="GO" id="GO:0046872">
    <property type="term" value="F:metal ion binding"/>
    <property type="evidence" value="ECO:0007669"/>
    <property type="project" value="UniProtKB-KW"/>
</dbReference>
<comment type="similarity">
    <text evidence="8">Belongs to the DyP-type peroxidase family.</text>
</comment>
<evidence type="ECO:0000256" key="1">
    <source>
        <dbReference type="ARBA" id="ARBA00001970"/>
    </source>
</evidence>
<evidence type="ECO:0008006" key="14">
    <source>
        <dbReference type="Google" id="ProtNLM"/>
    </source>
</evidence>
<evidence type="ECO:0000259" key="10">
    <source>
        <dbReference type="Pfam" id="PF20628"/>
    </source>
</evidence>
<dbReference type="EMBL" id="MOOB01000229">
    <property type="protein sequence ID" value="OQE64093.1"/>
    <property type="molecule type" value="Genomic_DNA"/>
</dbReference>
<dbReference type="OMA" id="MININAM"/>
<evidence type="ECO:0000256" key="9">
    <source>
        <dbReference type="SAM" id="MobiDB-lite"/>
    </source>
</evidence>
<evidence type="ECO:0000313" key="13">
    <source>
        <dbReference type="Proteomes" id="UP000191691"/>
    </source>
</evidence>
<dbReference type="PROSITE" id="PS51404">
    <property type="entry name" value="DYP_PEROXIDASE"/>
    <property type="match status" value="1"/>
</dbReference>
<evidence type="ECO:0000256" key="8">
    <source>
        <dbReference type="ARBA" id="ARBA00025737"/>
    </source>
</evidence>
<organism evidence="12 13">
    <name type="scientific">Penicillium nalgiovense</name>
    <dbReference type="NCBI Taxonomy" id="60175"/>
    <lineage>
        <taxon>Eukaryota</taxon>
        <taxon>Fungi</taxon>
        <taxon>Dikarya</taxon>
        <taxon>Ascomycota</taxon>
        <taxon>Pezizomycotina</taxon>
        <taxon>Eurotiomycetes</taxon>
        <taxon>Eurotiomycetidae</taxon>
        <taxon>Eurotiales</taxon>
        <taxon>Aspergillaceae</taxon>
        <taxon>Penicillium</taxon>
    </lineage>
</organism>
<dbReference type="PANTHER" id="PTHR30521:SF4">
    <property type="entry name" value="DEFERROCHELATASE"/>
    <property type="match status" value="1"/>
</dbReference>
<dbReference type="STRING" id="60175.A0A1V6WMN1"/>
<keyword evidence="4" id="KW-0479">Metal-binding</keyword>
<protein>
    <recommendedName>
        <fullName evidence="14">Dyp-type peroxidase</fullName>
    </recommendedName>
</protein>
<dbReference type="Pfam" id="PF20628">
    <property type="entry name" value="Dyp_perox_C"/>
    <property type="match status" value="1"/>
</dbReference>
<evidence type="ECO:0000256" key="4">
    <source>
        <dbReference type="ARBA" id="ARBA00022723"/>
    </source>
</evidence>
<dbReference type="GO" id="GO:0005829">
    <property type="term" value="C:cytosol"/>
    <property type="evidence" value="ECO:0007669"/>
    <property type="project" value="TreeGrafter"/>
</dbReference>
<keyword evidence="5" id="KW-0732">Signal</keyword>
<dbReference type="Pfam" id="PF21105">
    <property type="entry name" value="DyP_N"/>
    <property type="match status" value="1"/>
</dbReference>
<dbReference type="GO" id="GO:0020037">
    <property type="term" value="F:heme binding"/>
    <property type="evidence" value="ECO:0007669"/>
    <property type="project" value="InterPro"/>
</dbReference>
<dbReference type="InterPro" id="IPR049509">
    <property type="entry name" value="DyP_N"/>
</dbReference>
<keyword evidence="6" id="KW-0560">Oxidoreductase</keyword>
<dbReference type="InterPro" id="IPR048328">
    <property type="entry name" value="Dyp_perox_C"/>
</dbReference>
<comment type="caution">
    <text evidence="12">The sequence shown here is derived from an EMBL/GenBank/DDBJ whole genome shotgun (WGS) entry which is preliminary data.</text>
</comment>
<feature type="compositionally biased region" description="Basic and acidic residues" evidence="9">
    <location>
        <begin position="135"/>
        <end position="148"/>
    </location>
</feature>
<dbReference type="AlphaFoldDB" id="A0A1V6WMN1"/>
<evidence type="ECO:0000259" key="11">
    <source>
        <dbReference type="Pfam" id="PF21105"/>
    </source>
</evidence>
<name>A0A1V6WMN1_PENNA</name>
<keyword evidence="7" id="KW-0408">Iron</keyword>
<reference evidence="13" key="1">
    <citation type="journal article" date="2017" name="Nat. Microbiol.">
        <title>Global analysis of biosynthetic gene clusters reveals vast potential of secondary metabolite production in Penicillium species.</title>
        <authorList>
            <person name="Nielsen J.C."/>
            <person name="Grijseels S."/>
            <person name="Prigent S."/>
            <person name="Ji B."/>
            <person name="Dainat J."/>
            <person name="Nielsen K.F."/>
            <person name="Frisvad J.C."/>
            <person name="Workman M."/>
            <person name="Nielsen J."/>
        </authorList>
    </citation>
    <scope>NUCLEOTIDE SEQUENCE [LARGE SCALE GENOMIC DNA]</scope>
    <source>
        <strain evidence="13">IBT 13039</strain>
    </source>
</reference>
<evidence type="ECO:0000256" key="7">
    <source>
        <dbReference type="ARBA" id="ARBA00023004"/>
    </source>
</evidence>
<keyword evidence="2" id="KW-0575">Peroxidase</keyword>
<dbReference type="Proteomes" id="UP000191691">
    <property type="component" value="Unassembled WGS sequence"/>
</dbReference>
<evidence type="ECO:0000256" key="6">
    <source>
        <dbReference type="ARBA" id="ARBA00023002"/>
    </source>
</evidence>
<evidence type="ECO:0000256" key="5">
    <source>
        <dbReference type="ARBA" id="ARBA00022729"/>
    </source>
</evidence>
<feature type="domain" description="Dyp-type peroxidase C-terminal" evidence="10">
    <location>
        <begin position="264"/>
        <end position="439"/>
    </location>
</feature>
<dbReference type="NCBIfam" id="TIGR01413">
    <property type="entry name" value="Dyp_perox_fam"/>
    <property type="match status" value="1"/>
</dbReference>
<dbReference type="InterPro" id="IPR011008">
    <property type="entry name" value="Dimeric_a/b-barrel"/>
</dbReference>
<keyword evidence="13" id="KW-1185">Reference proteome</keyword>
<proteinExistence type="inferred from homology"/>
<evidence type="ECO:0000256" key="3">
    <source>
        <dbReference type="ARBA" id="ARBA00022617"/>
    </source>
</evidence>
<dbReference type="InterPro" id="IPR006314">
    <property type="entry name" value="Dyp_peroxidase"/>
</dbReference>
<evidence type="ECO:0000313" key="12">
    <source>
        <dbReference type="EMBL" id="OQE64093.1"/>
    </source>
</evidence>
<gene>
    <name evidence="12" type="ORF">PENNAL_c0229G07655</name>
</gene>
<comment type="cofactor">
    <cofactor evidence="1">
        <name>heme b</name>
        <dbReference type="ChEBI" id="CHEBI:60344"/>
    </cofactor>
</comment>
<dbReference type="PANTHER" id="PTHR30521">
    <property type="entry name" value="DEFERROCHELATASE/PEROXIDASE"/>
    <property type="match status" value="1"/>
</dbReference>
<accession>A0A1V6WMN1</accession>
<feature type="domain" description="DyP dimeric alpha+beta barrel" evidence="11">
    <location>
        <begin position="11"/>
        <end position="178"/>
    </location>
</feature>